<dbReference type="CDD" id="cd23667">
    <property type="entry name" value="beta-trefoil_Ricin_CqDVP-like"/>
    <property type="match status" value="1"/>
</dbReference>
<reference evidence="2 3" key="1">
    <citation type="submission" date="2024-05" db="EMBL/GenBank/DDBJ databases">
        <title>Culex pipiens pipiens assembly and annotation.</title>
        <authorList>
            <person name="Alout H."/>
            <person name="Durand T."/>
        </authorList>
    </citation>
    <scope>NUCLEOTIDE SEQUENCE [LARGE SCALE GENOMIC DNA]</scope>
    <source>
        <strain evidence="2">HA-2024</strain>
        <tissue evidence="2">Whole body</tissue>
    </source>
</reference>
<gene>
    <name evidence="2" type="ORF">pipiens_001640</name>
</gene>
<evidence type="ECO:0000256" key="1">
    <source>
        <dbReference type="SAM" id="SignalP"/>
    </source>
</evidence>
<keyword evidence="1" id="KW-0732">Signal</keyword>
<protein>
    <submittedName>
        <fullName evidence="2">Uncharacterized protein</fullName>
    </submittedName>
</protein>
<dbReference type="Proteomes" id="UP001562425">
    <property type="component" value="Unassembled WGS sequence"/>
</dbReference>
<accession>A0ABD1CEK8</accession>
<dbReference type="AlphaFoldDB" id="A0ABD1CEK8"/>
<organism evidence="2 3">
    <name type="scientific">Culex pipiens pipiens</name>
    <name type="common">Northern house mosquito</name>
    <dbReference type="NCBI Taxonomy" id="38569"/>
    <lineage>
        <taxon>Eukaryota</taxon>
        <taxon>Metazoa</taxon>
        <taxon>Ecdysozoa</taxon>
        <taxon>Arthropoda</taxon>
        <taxon>Hexapoda</taxon>
        <taxon>Insecta</taxon>
        <taxon>Pterygota</taxon>
        <taxon>Neoptera</taxon>
        <taxon>Endopterygota</taxon>
        <taxon>Diptera</taxon>
        <taxon>Nematocera</taxon>
        <taxon>Culicoidea</taxon>
        <taxon>Culicidae</taxon>
        <taxon>Culicinae</taxon>
        <taxon>Culicini</taxon>
        <taxon>Culex</taxon>
        <taxon>Culex</taxon>
    </lineage>
</organism>
<comment type="caution">
    <text evidence="2">The sequence shown here is derived from an EMBL/GenBank/DDBJ whole genome shotgun (WGS) entry which is preliminary data.</text>
</comment>
<name>A0ABD1CEK8_CULPP</name>
<feature type="chain" id="PRO_5044762474" evidence="1">
    <location>
        <begin position="23"/>
        <end position="400"/>
    </location>
</feature>
<proteinExistence type="predicted"/>
<evidence type="ECO:0000313" key="2">
    <source>
        <dbReference type="EMBL" id="KAL1374783.1"/>
    </source>
</evidence>
<dbReference type="EMBL" id="JBEHCU010013039">
    <property type="protein sequence ID" value="KAL1374783.1"/>
    <property type="molecule type" value="Genomic_DNA"/>
</dbReference>
<sequence length="400" mass="46889">MRYSLQLVVVAFLCGTIQLVTPVQPSDSCKCPCEKRTQVAKDYHDCVKIKSVKTKGFILADKNNMFTPNQRRYTFVSTANDNHAKWQLYNSPSWDGQKSYAIRNKVLREFMYCPYYTRNTWSRFVLTWKKDITEIPKEGFWQFIPAGKAQYMMRCASTGEFLYVANEEHEQVKGTKRLYTYRHINNPPPKTSTMGPFYAVLLPSIVLLFGGTLAGPSPHCTCPCEQRVELPKDLLECVNIKSVKTRGWMNTDQNHMFTDSVKRYVYFTGFEKQRNQNQNADWRLYTKPSYKKSYAIRSRWMLEFLFAGPDSRNTFSRYVLSWKKDYLEIPESGYWQFIPAGNNQYRIRNTMSGEFLYVDNEGHWQVKGTKRLYTYRHLNQSPTNQGANADLFEVLKCVKK</sequence>
<keyword evidence="3" id="KW-1185">Reference proteome</keyword>
<feature type="signal peptide" evidence="1">
    <location>
        <begin position="1"/>
        <end position="22"/>
    </location>
</feature>
<evidence type="ECO:0000313" key="3">
    <source>
        <dbReference type="Proteomes" id="UP001562425"/>
    </source>
</evidence>